<evidence type="ECO:0000313" key="4">
    <source>
        <dbReference type="EMBL" id="KAG7564222.1"/>
    </source>
</evidence>
<dbReference type="GO" id="GO:0003964">
    <property type="term" value="F:RNA-directed DNA polymerase activity"/>
    <property type="evidence" value="ECO:0007669"/>
    <property type="project" value="UniProtKB-KW"/>
</dbReference>
<dbReference type="InterPro" id="IPR057670">
    <property type="entry name" value="SH3_retrovirus"/>
</dbReference>
<dbReference type="Pfam" id="PF25597">
    <property type="entry name" value="SH3_retrovirus"/>
    <property type="match status" value="1"/>
</dbReference>
<dbReference type="PANTHER" id="PTHR11439:SF463">
    <property type="entry name" value="REVERSE TRANSCRIPTASE TY1_COPIA-TYPE DOMAIN-CONTAINING PROTEIN"/>
    <property type="match status" value="1"/>
</dbReference>
<dbReference type="PANTHER" id="PTHR11439">
    <property type="entry name" value="GAG-POL-RELATED RETROTRANSPOSON"/>
    <property type="match status" value="1"/>
</dbReference>
<dbReference type="EMBL" id="JAEFBJ010000010">
    <property type="protein sequence ID" value="KAG7564222.1"/>
    <property type="molecule type" value="Genomic_DNA"/>
</dbReference>
<feature type="domain" description="Retroviral polymerase SH3-like" evidence="3">
    <location>
        <begin position="317"/>
        <end position="373"/>
    </location>
</feature>
<keyword evidence="4" id="KW-0695">RNA-directed DNA polymerase</keyword>
<dbReference type="InterPro" id="IPR013103">
    <property type="entry name" value="RVT_2"/>
</dbReference>
<dbReference type="CDD" id="cd09272">
    <property type="entry name" value="RNase_HI_RT_Ty1"/>
    <property type="match status" value="1"/>
</dbReference>
<feature type="region of interest" description="Disordered" evidence="1">
    <location>
        <begin position="268"/>
        <end position="289"/>
    </location>
</feature>
<dbReference type="Pfam" id="PF14223">
    <property type="entry name" value="Retrotran_gag_2"/>
    <property type="match status" value="1"/>
</dbReference>
<dbReference type="Pfam" id="PF07727">
    <property type="entry name" value="RVT_2"/>
    <property type="match status" value="1"/>
</dbReference>
<comment type="caution">
    <text evidence="4">The sequence shown here is derived from an EMBL/GenBank/DDBJ whole genome shotgun (WGS) entry which is preliminary data.</text>
</comment>
<evidence type="ECO:0000259" key="3">
    <source>
        <dbReference type="Pfam" id="PF25597"/>
    </source>
</evidence>
<sequence>MIISVILKGGNYLLWSRTTRSALCSRGLWNHILKEEAPKETTTREGQEIVLVDEGKWFQEDQAVLVLLRNSLESSILEAYSYCETPKELWDTLFNVFGNLSNLSRVFEVKKAINDLSQGDMEFTQHFGKFRSLWAELEMLRPNTIDPAILNERREQDKVFGLLLTLNSTYNDLIKHLLRAEKLPNLEEVCSQIQKEQGSLGLFGNKGELATANKGELTTANKGSYKSENKRGPTCDHCKKTGHTKEKCWILHPHLRPSRWKDPKAHQANWSQETQEISGPGPSTQANGVGTAMTASSEYVKRSDLDALIKALKESSVPGEQRNKLQAKSTKGMFIGYSTTQKGYKCYVPESRKVLVSRDVKFVEDKGFYDKKDWESLKDLSSSPSDRATNLRIILEKLGIENYQPSNTQAPLPPQGQETQEQEEESLEEEVQDIHNGENDPNIQEEDHIPDGDGSNELNQEEDETSQEVTQEVTQEVIPLRRSERLRFHPSTWKDKRVYYNANAVAHPIQAVCTLAHLPEEHQVYLSKVDQHWIPTTYEEAIQHQVWRDAIEAEKQAMINNHTWDEGDLPRGRKAVTSKWVFTIKYKSDGEIERYKARLVARGFTQKYGEDYLDTFAPVAKLHTVRVVLSLATNLEWDLWQMDVKNAFLQGELEEEVYMRPPPGLEDKEAPGKVLKLNKAIYGLKQSPRAWYHKLSTTLLGRGFKRSEADHTLFTLPSQEGIVVILVYVDDIIISGNDKVGIQDTKDFLKSVFDIKDLGELKYFLGIEVFRSKEGLFLSQRKYTLDLLDEVGKLGAKPAKTPLEDDYKARRKGEHDNKPFEDPTKYRRLVGKLIYLTITRPDICFAVNVVSQQMQAPTQHHWNMVNRILKYLKGAPGQGIWMGCNKNTEIVGYCDADYAGDKNDRRSTTGYCTFIGGNLVTWRSKKQKVVSLSSAEAEYRAMRKLTTELMWLKALLKDFGIDTPQPITMHCDNQAAIHIATNSVFHERTKHIEVDCHKVREQIQLGVILPHYTESEEQLADIFTKGASTKVCEYIHQKLGLVDLTRPQSP</sequence>
<keyword evidence="5" id="KW-1185">Reference proteome</keyword>
<dbReference type="OrthoDB" id="1737945at2759"/>
<gene>
    <name evidence="4" type="ORF">ISN44_As10g009920</name>
</gene>
<reference evidence="4 5" key="1">
    <citation type="submission" date="2020-12" db="EMBL/GenBank/DDBJ databases">
        <title>Concerted genomic and epigenomic changes stabilize Arabidopsis allopolyploids.</title>
        <authorList>
            <person name="Chen Z."/>
        </authorList>
    </citation>
    <scope>NUCLEOTIDE SEQUENCE [LARGE SCALE GENOMIC DNA]</scope>
    <source>
        <strain evidence="4">As9502</strain>
        <tissue evidence="4">Leaf</tissue>
    </source>
</reference>
<feature type="region of interest" description="Disordered" evidence="1">
    <location>
        <begin position="402"/>
        <end position="476"/>
    </location>
</feature>
<dbReference type="Proteomes" id="UP000694251">
    <property type="component" value="Chromosome 10"/>
</dbReference>
<name>A0A8T1ZTR6_ARASU</name>
<evidence type="ECO:0000313" key="5">
    <source>
        <dbReference type="Proteomes" id="UP000694251"/>
    </source>
</evidence>
<keyword evidence="4" id="KW-0808">Transferase</keyword>
<proteinExistence type="predicted"/>
<evidence type="ECO:0000256" key="1">
    <source>
        <dbReference type="SAM" id="MobiDB-lite"/>
    </source>
</evidence>
<accession>A0A8T1ZTR6</accession>
<keyword evidence="4" id="KW-0548">Nucleotidyltransferase</keyword>
<evidence type="ECO:0000259" key="2">
    <source>
        <dbReference type="Pfam" id="PF07727"/>
    </source>
</evidence>
<dbReference type="AlphaFoldDB" id="A0A8T1ZTR6"/>
<feature type="compositionally biased region" description="Acidic residues" evidence="1">
    <location>
        <begin position="420"/>
        <end position="431"/>
    </location>
</feature>
<organism evidence="4 5">
    <name type="scientific">Arabidopsis suecica</name>
    <name type="common">Swedish thale-cress</name>
    <name type="synonym">Cardaminopsis suecica</name>
    <dbReference type="NCBI Taxonomy" id="45249"/>
    <lineage>
        <taxon>Eukaryota</taxon>
        <taxon>Viridiplantae</taxon>
        <taxon>Streptophyta</taxon>
        <taxon>Embryophyta</taxon>
        <taxon>Tracheophyta</taxon>
        <taxon>Spermatophyta</taxon>
        <taxon>Magnoliopsida</taxon>
        <taxon>eudicotyledons</taxon>
        <taxon>Gunneridae</taxon>
        <taxon>Pentapetalae</taxon>
        <taxon>rosids</taxon>
        <taxon>malvids</taxon>
        <taxon>Brassicales</taxon>
        <taxon>Brassicaceae</taxon>
        <taxon>Camelineae</taxon>
        <taxon>Arabidopsis</taxon>
    </lineage>
</organism>
<protein>
    <submittedName>
        <fullName evidence="4">Reverse transcriptase RNA-dependent DNA polymerase</fullName>
    </submittedName>
</protein>
<feature type="domain" description="Reverse transcriptase Ty1/copia-type" evidence="2">
    <location>
        <begin position="561"/>
        <end position="804"/>
    </location>
</feature>